<proteinExistence type="predicted"/>
<name>A0AAP3E0A1_9EURY</name>
<dbReference type="EMBL" id="JAOPKA010000001">
    <property type="protein sequence ID" value="MCU4740123.1"/>
    <property type="molecule type" value="Genomic_DNA"/>
</dbReference>
<gene>
    <name evidence="1" type="ORF">OB960_01745</name>
</gene>
<sequence length="188" mass="21981">MTIPDEDVADVLDDLEEVSDRPLTPKDVQDLKRALFEDPAAFTKILYSDRSYFVIGSYNDEEAKRLLTVSQVLTRRRTNDYSFLMKDIPEFTANFALKFHVLVRRVDYVVGVFEHNRGGHEWEAGALSHPPLLEKVWLLKREYPTTDAERDAFDAMIAHFFDLIEDRNQLLEWTTDDELRKQTETKIP</sequence>
<dbReference type="Proteomes" id="UP001321018">
    <property type="component" value="Unassembled WGS sequence"/>
</dbReference>
<organism evidence="1 2">
    <name type="scientific">Natronoglomus mannanivorans</name>
    <dbReference type="NCBI Taxonomy" id="2979990"/>
    <lineage>
        <taxon>Archaea</taxon>
        <taxon>Methanobacteriati</taxon>
        <taxon>Methanobacteriota</taxon>
        <taxon>Stenosarchaea group</taxon>
        <taxon>Halobacteria</taxon>
        <taxon>Halobacteriales</taxon>
        <taxon>Natrialbaceae</taxon>
        <taxon>Natronoglomus</taxon>
    </lineage>
</organism>
<accession>A0AAP3E0A1</accession>
<protein>
    <submittedName>
        <fullName evidence="1">Uncharacterized protein</fullName>
    </submittedName>
</protein>
<dbReference type="RefSeq" id="WP_338001976.1">
    <property type="nucleotide sequence ID" value="NZ_JAOPKA010000001.1"/>
</dbReference>
<evidence type="ECO:0000313" key="2">
    <source>
        <dbReference type="Proteomes" id="UP001321018"/>
    </source>
</evidence>
<dbReference type="InterPro" id="IPR058483">
    <property type="entry name" value="DUF8170"/>
</dbReference>
<dbReference type="Pfam" id="PF26508">
    <property type="entry name" value="DUF8170"/>
    <property type="match status" value="1"/>
</dbReference>
<reference evidence="1" key="1">
    <citation type="submission" date="2022-09" db="EMBL/GenBank/DDBJ databases">
        <title>Enrichment on poylsaccharides allowed isolation of novel metabolic and taxonomic groups of Haloarchaea.</title>
        <authorList>
            <person name="Sorokin D.Y."/>
            <person name="Elcheninov A.G."/>
            <person name="Khizhniak T.V."/>
            <person name="Kolganova T.V."/>
            <person name="Kublanov I.V."/>
        </authorList>
    </citation>
    <scope>NUCLEOTIDE SEQUENCE</scope>
    <source>
        <strain evidence="1">AArc-xg1-1</strain>
    </source>
</reference>
<dbReference type="AlphaFoldDB" id="A0AAP3E0A1"/>
<comment type="caution">
    <text evidence="1">The sequence shown here is derived from an EMBL/GenBank/DDBJ whole genome shotgun (WGS) entry which is preliminary data.</text>
</comment>
<evidence type="ECO:0000313" key="1">
    <source>
        <dbReference type="EMBL" id="MCU4740123.1"/>
    </source>
</evidence>